<evidence type="ECO:0000256" key="1">
    <source>
        <dbReference type="SAM" id="Phobius"/>
    </source>
</evidence>
<feature type="transmembrane region" description="Helical" evidence="1">
    <location>
        <begin position="305"/>
        <end position="329"/>
    </location>
</feature>
<accession>A0A399FWC6</accession>
<proteinExistence type="predicted"/>
<dbReference type="EMBL" id="NDHY01000023">
    <property type="protein sequence ID" value="RIH99422.1"/>
    <property type="molecule type" value="Genomic_DNA"/>
</dbReference>
<feature type="transmembrane region" description="Helical" evidence="1">
    <location>
        <begin position="262"/>
        <end position="278"/>
    </location>
</feature>
<feature type="transmembrane region" description="Helical" evidence="1">
    <location>
        <begin position="189"/>
        <end position="208"/>
    </location>
</feature>
<evidence type="ECO:0000313" key="3">
    <source>
        <dbReference type="Proteomes" id="UP000266287"/>
    </source>
</evidence>
<dbReference type="AlphaFoldDB" id="A0A399FWC6"/>
<name>A0A399FWC6_UNCN2</name>
<organism evidence="2 3">
    <name type="scientific">candidate division NPL-UPA2 bacterium Unc8</name>
    <dbReference type="NCBI Taxonomy" id="1980939"/>
    <lineage>
        <taxon>Bacteria</taxon>
    </lineage>
</organism>
<feature type="transmembrane region" description="Helical" evidence="1">
    <location>
        <begin position="365"/>
        <end position="388"/>
    </location>
</feature>
<feature type="transmembrane region" description="Helical" evidence="1">
    <location>
        <begin position="239"/>
        <end position="256"/>
    </location>
</feature>
<evidence type="ECO:0000313" key="2">
    <source>
        <dbReference type="EMBL" id="RIH99422.1"/>
    </source>
</evidence>
<feature type="transmembrane region" description="Helical" evidence="1">
    <location>
        <begin position="162"/>
        <end position="182"/>
    </location>
</feature>
<feature type="transmembrane region" description="Helical" evidence="1">
    <location>
        <begin position="54"/>
        <end position="72"/>
    </location>
</feature>
<keyword evidence="1" id="KW-1133">Transmembrane helix</keyword>
<feature type="transmembrane region" description="Helical" evidence="1">
    <location>
        <begin position="455"/>
        <end position="476"/>
    </location>
</feature>
<sequence>MIESLRISSVSQRVNIDKLLATVAFIFIATALFVVATTPPATGYEISIYDAYPSYFWFFIIAAIACGIIILVRQAFAQKPSRWWIAGFSVILFTNLVILLLPFARGYLTWGRGDVLTHIGYTKHILFTGHFASAGEAGANHYPVIHILGANLSLITGLTPELLAMLVPGFFTLFYMVSICLLSKRIASCRGQALLTTAFGSLLLFGLGNLMVAPSIQCFHMLPFVLFLLYKAAISANRAAYSLLLALVLLLIPFLHPGEGSIFFILILLCLGFSLWCYRRIKKPLEKAGSTVSAPQSISFINPSLILFVTWFAWFAAFPLLAGIIKYVWDRVVYQMGPTAAMEVADTLAKANLSLFEFTELFSKMWGHVAIYCLVAAMISILVGKRFLSSTGKTDSSQFTFSFLFIIFGILMFVAFSTGAIWVAFNRVMLYVIFAATILSGLGLYVLFRNWHRRIGMVITTFLLIAAATIGVFNTFPSPIVRANSAQVTRMEMSGMQWFFAHRDEALLIDHILLNPLRFDDALQGVQGRLLHIQKVDVPERHFGYPQKEMYGESFAEGRYLVDSKISRVSPLIFPEFVDLLAFRPQDFYRLDNEDPSVSKVYSSGEFWVYIVRGMGTLSP</sequence>
<feature type="transmembrane region" description="Helical" evidence="1">
    <location>
        <begin position="84"/>
        <end position="104"/>
    </location>
</feature>
<feature type="transmembrane region" description="Helical" evidence="1">
    <location>
        <begin position="428"/>
        <end position="448"/>
    </location>
</feature>
<reference evidence="2 3" key="1">
    <citation type="submission" date="2018-08" db="EMBL/GenBank/DDBJ databases">
        <title>Draft genome of candidate division NPL-UPA2 bacterium Unc8 that adapted to ultra-basic serpentinizing groundwater.</title>
        <authorList>
            <person name="Ishii S."/>
            <person name="Suzuki S."/>
            <person name="Nealson K.H."/>
        </authorList>
    </citation>
    <scope>NUCLEOTIDE SEQUENCE [LARGE SCALE GENOMIC DNA]</scope>
    <source>
        <strain evidence="2">Unc8</strain>
    </source>
</reference>
<keyword evidence="1" id="KW-0472">Membrane</keyword>
<feature type="transmembrane region" description="Helical" evidence="1">
    <location>
        <begin position="214"/>
        <end position="232"/>
    </location>
</feature>
<feature type="transmembrane region" description="Helical" evidence="1">
    <location>
        <begin position="20"/>
        <end position="42"/>
    </location>
</feature>
<keyword evidence="1" id="KW-0812">Transmembrane</keyword>
<gene>
    <name evidence="2" type="ORF">B9J77_05250</name>
</gene>
<feature type="transmembrane region" description="Helical" evidence="1">
    <location>
        <begin position="400"/>
        <end position="422"/>
    </location>
</feature>
<protein>
    <submittedName>
        <fullName evidence="2">Uncharacterized protein</fullName>
    </submittedName>
</protein>
<dbReference type="Proteomes" id="UP000266287">
    <property type="component" value="Unassembled WGS sequence"/>
</dbReference>
<comment type="caution">
    <text evidence="2">The sequence shown here is derived from an EMBL/GenBank/DDBJ whole genome shotgun (WGS) entry which is preliminary data.</text>
</comment>